<evidence type="ECO:0000256" key="1">
    <source>
        <dbReference type="ARBA" id="ARBA00022574"/>
    </source>
</evidence>
<feature type="domain" description="Anaphase-promoting complex subunit 4-like WD40" evidence="5">
    <location>
        <begin position="224"/>
        <end position="307"/>
    </location>
</feature>
<keyword evidence="1" id="KW-0853">WD repeat</keyword>
<dbReference type="InterPro" id="IPR024977">
    <property type="entry name" value="Apc4-like_WD40_dom"/>
</dbReference>
<accession>A0A2T9YDI3</accession>
<dbReference type="Proteomes" id="UP000245699">
    <property type="component" value="Unassembled WGS sequence"/>
</dbReference>
<dbReference type="OrthoDB" id="7668193at2759"/>
<evidence type="ECO:0000313" key="6">
    <source>
        <dbReference type="EMBL" id="PVU90359.1"/>
    </source>
</evidence>
<dbReference type="SUPFAM" id="SSF50978">
    <property type="entry name" value="WD40 repeat-like"/>
    <property type="match status" value="1"/>
</dbReference>
<keyword evidence="2" id="KW-0677">Repeat</keyword>
<dbReference type="AlphaFoldDB" id="A0A2T9YDI3"/>
<evidence type="ECO:0000313" key="7">
    <source>
        <dbReference type="Proteomes" id="UP000245699"/>
    </source>
</evidence>
<dbReference type="InterPro" id="IPR015943">
    <property type="entry name" value="WD40/YVTN_repeat-like_dom_sf"/>
</dbReference>
<evidence type="ECO:0000256" key="3">
    <source>
        <dbReference type="ARBA" id="ARBA00037931"/>
    </source>
</evidence>
<dbReference type="SMART" id="SM00320">
    <property type="entry name" value="WD40"/>
    <property type="match status" value="5"/>
</dbReference>
<comment type="caution">
    <text evidence="6">The sequence shown here is derived from an EMBL/GenBank/DDBJ whole genome shotgun (WGS) entry which is preliminary data.</text>
</comment>
<proteinExistence type="inferred from homology"/>
<dbReference type="EMBL" id="MBFT01000485">
    <property type="protein sequence ID" value="PVU90359.1"/>
    <property type="molecule type" value="Genomic_DNA"/>
</dbReference>
<dbReference type="STRING" id="61424.A0A2T9YDI3"/>
<dbReference type="PANTHER" id="PTHR19854:SF1">
    <property type="entry name" value="GUANINE NUCLEOTIDE-BINDING PROTEIN SUBUNIT BETA-LIKE PROTEIN 1"/>
    <property type="match status" value="1"/>
</dbReference>
<reference evidence="6 7" key="1">
    <citation type="journal article" date="2018" name="MBio">
        <title>Comparative Genomics Reveals the Core Gene Toolbox for the Fungus-Insect Symbiosis.</title>
        <authorList>
            <person name="Wang Y."/>
            <person name="Stata M."/>
            <person name="Wang W."/>
            <person name="Stajich J.E."/>
            <person name="White M.M."/>
            <person name="Moncalvo J.M."/>
        </authorList>
    </citation>
    <scope>NUCLEOTIDE SEQUENCE [LARGE SCALE GENOMIC DNA]</scope>
    <source>
        <strain evidence="6 7">AUS-77-4</strain>
    </source>
</reference>
<sequence length="359" mass="40346">MKSNNDPLFVFRWHSSPVNAANFFSQHLFVTGDQEGNIIVWSTILKKRYATLLKAHSDSIICVYGVLLNNNIYIISQGRDNLIKIWKLTTQEFTGDLSLEDSFHVDSLCFTLFSVTESKTTKYVAALSNTDDNTVLIYDILNRKTVLVSLGKSTRHPSNDKNAMCTSLKILFISEGIFGLVCGNEDGSLAYYQLNIESKNYKLLNDIQINNDTILSVAMNNKKSIISFGGASKQITLINFDENLGIGSVFGTIETQNQGIGSLVFSNDDTVLAVGCWDYRVRLYDVKKLEYITKLKYHSGAISMVSFYPGINTVENHENHKDSTLLRVSNTKKSNNRSQPWLIVSSHDCRVSMWSKTIP</sequence>
<name>A0A2T9YDI3_9FUNG</name>
<dbReference type="Pfam" id="PF12894">
    <property type="entry name" value="ANAPC4_WD40"/>
    <property type="match status" value="1"/>
</dbReference>
<comment type="similarity">
    <text evidence="3">Belongs to the WD repeat ASA1 family.</text>
</comment>
<dbReference type="InterPro" id="IPR036322">
    <property type="entry name" value="WD40_repeat_dom_sf"/>
</dbReference>
<evidence type="ECO:0000259" key="5">
    <source>
        <dbReference type="Pfam" id="PF12894"/>
    </source>
</evidence>
<evidence type="ECO:0000256" key="2">
    <source>
        <dbReference type="ARBA" id="ARBA00022737"/>
    </source>
</evidence>
<gene>
    <name evidence="6" type="ORF">BB559_004680</name>
</gene>
<dbReference type="Pfam" id="PF00400">
    <property type="entry name" value="WD40"/>
    <property type="match status" value="2"/>
</dbReference>
<dbReference type="PANTHER" id="PTHR19854">
    <property type="entry name" value="TRANSDUCIN BETA-LIKE 3"/>
    <property type="match status" value="1"/>
</dbReference>
<protein>
    <recommendedName>
        <fullName evidence="4">ASTRA-associated protein 1</fullName>
    </recommendedName>
</protein>
<organism evidence="6 7">
    <name type="scientific">Furculomyces boomerangus</name>
    <dbReference type="NCBI Taxonomy" id="61424"/>
    <lineage>
        <taxon>Eukaryota</taxon>
        <taxon>Fungi</taxon>
        <taxon>Fungi incertae sedis</taxon>
        <taxon>Zoopagomycota</taxon>
        <taxon>Kickxellomycotina</taxon>
        <taxon>Harpellomycetes</taxon>
        <taxon>Harpellales</taxon>
        <taxon>Harpellaceae</taxon>
        <taxon>Furculomyces</taxon>
    </lineage>
</organism>
<keyword evidence="7" id="KW-1185">Reference proteome</keyword>
<evidence type="ECO:0000256" key="4">
    <source>
        <dbReference type="ARBA" id="ARBA00040563"/>
    </source>
</evidence>
<dbReference type="Gene3D" id="2.130.10.10">
    <property type="entry name" value="YVTN repeat-like/Quinoprotein amine dehydrogenase"/>
    <property type="match status" value="2"/>
</dbReference>
<dbReference type="InterPro" id="IPR001680">
    <property type="entry name" value="WD40_rpt"/>
</dbReference>